<evidence type="ECO:0000313" key="3">
    <source>
        <dbReference type="Proteomes" id="UP001178461"/>
    </source>
</evidence>
<reference evidence="2" key="1">
    <citation type="submission" date="2022-12" db="EMBL/GenBank/DDBJ databases">
        <authorList>
            <person name="Alioto T."/>
            <person name="Alioto T."/>
            <person name="Gomez Garrido J."/>
        </authorList>
    </citation>
    <scope>NUCLEOTIDE SEQUENCE</scope>
</reference>
<dbReference type="Proteomes" id="UP001178461">
    <property type="component" value="Chromosome 2"/>
</dbReference>
<dbReference type="EMBL" id="OX395127">
    <property type="protein sequence ID" value="CAI5766933.1"/>
    <property type="molecule type" value="Genomic_DNA"/>
</dbReference>
<protein>
    <submittedName>
        <fullName evidence="2">Uncharacterized protein</fullName>
    </submittedName>
</protein>
<feature type="region of interest" description="Disordered" evidence="1">
    <location>
        <begin position="58"/>
        <end position="88"/>
    </location>
</feature>
<proteinExistence type="predicted"/>
<gene>
    <name evidence="2" type="ORF">PODLI_1B005872</name>
</gene>
<sequence length="88" mass="9600">MGLLRAIPDLGAGSDGSELLSEVLLALQSPEPAMGRSWAGCWCYWSCYPKYPRTQAFEEESTGRAHEPSQHSPFLPWAPLGARTPPSP</sequence>
<name>A0AA35JY91_9SAUR</name>
<evidence type="ECO:0000256" key="1">
    <source>
        <dbReference type="SAM" id="MobiDB-lite"/>
    </source>
</evidence>
<evidence type="ECO:0000313" key="2">
    <source>
        <dbReference type="EMBL" id="CAI5766933.1"/>
    </source>
</evidence>
<accession>A0AA35JY91</accession>
<keyword evidence="3" id="KW-1185">Reference proteome</keyword>
<organism evidence="2 3">
    <name type="scientific">Podarcis lilfordi</name>
    <name type="common">Lilford's wall lizard</name>
    <dbReference type="NCBI Taxonomy" id="74358"/>
    <lineage>
        <taxon>Eukaryota</taxon>
        <taxon>Metazoa</taxon>
        <taxon>Chordata</taxon>
        <taxon>Craniata</taxon>
        <taxon>Vertebrata</taxon>
        <taxon>Euteleostomi</taxon>
        <taxon>Lepidosauria</taxon>
        <taxon>Squamata</taxon>
        <taxon>Bifurcata</taxon>
        <taxon>Unidentata</taxon>
        <taxon>Episquamata</taxon>
        <taxon>Laterata</taxon>
        <taxon>Lacertibaenia</taxon>
        <taxon>Lacertidae</taxon>
        <taxon>Podarcis</taxon>
    </lineage>
</organism>
<dbReference type="AlphaFoldDB" id="A0AA35JY91"/>